<keyword evidence="12" id="KW-0472">Membrane</keyword>
<keyword evidence="7" id="KW-0067">ATP-binding</keyword>
<evidence type="ECO:0000256" key="10">
    <source>
        <dbReference type="ARBA" id="ARBA00068150"/>
    </source>
</evidence>
<dbReference type="OrthoDB" id="9801651at2"/>
<comment type="subunit">
    <text evidence="9">At low DSF concentrations, interacts with RpfF.</text>
</comment>
<keyword evidence="12" id="KW-0812">Transmembrane</keyword>
<dbReference type="SMART" id="SM00387">
    <property type="entry name" value="HATPase_c"/>
    <property type="match status" value="1"/>
</dbReference>
<dbReference type="Pfam" id="PF02518">
    <property type="entry name" value="HATPase_c"/>
    <property type="match status" value="1"/>
</dbReference>
<comment type="catalytic activity">
    <reaction evidence="1">
        <text>ATP + protein L-histidine = ADP + protein N-phospho-L-histidine.</text>
        <dbReference type="EC" id="2.7.13.3"/>
    </reaction>
</comment>
<keyword evidence="16" id="KW-1185">Reference proteome</keyword>
<sequence length="744" mass="82652">MRHTLILSIVSVCMLTLCLSLGTWFSVYTANSEMAFRAEQSAQMWLRILTAEEKDLPKWLRGEPLPSKVWEKFALYERTSDVFSFKFYDEKGHIAFESGNPDFHEHDHSQELETNTNLMTVIETRESFTELCDGMHSLPGPEHYAESYIPIIRDGQLIGVFEAYIDMTGAAADVTSLFSKLVSIIVILVLAAVVVPFGLIMMFWSRLRKFVVHLKAETKRAEQAEQAKSDFLTQMSHELRTPMNGMIGMFDLLQRSKLTDEQRSIVQTISQSSSAFLQIVNDIVDFSKIESGQMELVDAPFNLRHLVEEVATLFAPSLAKKSVEISIDCDLPDQMCFSGDATRIRQCLMNLVGNAAKFTMTGHISVTVSEGHDGQTHISVSDTGMGIAEDQLDRIFEAFSQVDKGETRQFDGTGLGLTITNELTRMMGGKMSATSVLGQGSAFEISLPLKSVQCSEESQKFWSQARQFLAGKSILIAENRPELSESLCQNLRNLGAHPIACPSGQTALETFEALKAEDQKPDLCLIDCGLQDIPGDQVMDRLDQISGPNALPCIIMLRADKDFTAQDMRDRGFAGSLRKPLQIREFATVMARAVDKNAFQIPPARITPKQDDPDLSQVRILLAEDNRTNQLVVQKLLKNTGVMIDLANNGLEAVEMYESLHPDLVLMDIAMPEMNGHEATQLIRMIEAKQSTDTTPILALTANVLPKDRKACHASGMSGFLSKPVKRSKLIETIISHLGRQTAA</sequence>
<dbReference type="Pfam" id="PF00512">
    <property type="entry name" value="HisKA"/>
    <property type="match status" value="1"/>
</dbReference>
<keyword evidence="5" id="KW-0547">Nucleotide-binding</keyword>
<dbReference type="InterPro" id="IPR036097">
    <property type="entry name" value="HisK_dim/P_sf"/>
</dbReference>
<dbReference type="FunFam" id="1.10.287.130:FF:000002">
    <property type="entry name" value="Two-component osmosensing histidine kinase"/>
    <property type="match status" value="1"/>
</dbReference>
<dbReference type="InterPro" id="IPR036890">
    <property type="entry name" value="HATPase_C_sf"/>
</dbReference>
<keyword evidence="6 15" id="KW-0418">Kinase</keyword>
<evidence type="ECO:0000256" key="5">
    <source>
        <dbReference type="ARBA" id="ARBA00022741"/>
    </source>
</evidence>
<dbReference type="PRINTS" id="PR00344">
    <property type="entry name" value="BCTRLSENSOR"/>
</dbReference>
<dbReference type="AlphaFoldDB" id="A0A238J779"/>
<name>A0A238J779_9RHOB</name>
<dbReference type="CDD" id="cd16922">
    <property type="entry name" value="HATPase_EvgS-ArcB-TorS-like"/>
    <property type="match status" value="1"/>
</dbReference>
<dbReference type="SMART" id="SM00388">
    <property type="entry name" value="HisKA"/>
    <property type="match status" value="1"/>
</dbReference>
<evidence type="ECO:0000256" key="8">
    <source>
        <dbReference type="ARBA" id="ARBA00023012"/>
    </source>
</evidence>
<dbReference type="InterPro" id="IPR004358">
    <property type="entry name" value="Sig_transdc_His_kin-like_C"/>
</dbReference>
<reference evidence="16" key="1">
    <citation type="submission" date="2017-05" db="EMBL/GenBank/DDBJ databases">
        <authorList>
            <person name="Rodrigo-Torres L."/>
            <person name="Arahal R. D."/>
            <person name="Lucena T."/>
        </authorList>
    </citation>
    <scope>NUCLEOTIDE SEQUENCE [LARGE SCALE GENOMIC DNA]</scope>
    <source>
        <strain evidence="16">CECT 8649</strain>
    </source>
</reference>
<accession>A0A238J779</accession>
<feature type="domain" description="Histidine kinase" evidence="13">
    <location>
        <begin position="234"/>
        <end position="451"/>
    </location>
</feature>
<evidence type="ECO:0000256" key="11">
    <source>
        <dbReference type="PROSITE-ProRule" id="PRU00169"/>
    </source>
</evidence>
<dbReference type="PROSITE" id="PS50109">
    <property type="entry name" value="HIS_KIN"/>
    <property type="match status" value="1"/>
</dbReference>
<evidence type="ECO:0000256" key="7">
    <source>
        <dbReference type="ARBA" id="ARBA00022840"/>
    </source>
</evidence>
<evidence type="ECO:0000256" key="6">
    <source>
        <dbReference type="ARBA" id="ARBA00022777"/>
    </source>
</evidence>
<keyword evidence="8" id="KW-0902">Two-component regulatory system</keyword>
<proteinExistence type="predicted"/>
<dbReference type="PROSITE" id="PS50110">
    <property type="entry name" value="RESPONSE_REGULATORY"/>
    <property type="match status" value="2"/>
</dbReference>
<protein>
    <recommendedName>
        <fullName evidence="10">Sensory/regulatory protein RpfC</fullName>
        <ecNumber evidence="2">2.7.13.3</ecNumber>
    </recommendedName>
</protein>
<dbReference type="GO" id="GO:0000155">
    <property type="term" value="F:phosphorelay sensor kinase activity"/>
    <property type="evidence" value="ECO:0007669"/>
    <property type="project" value="InterPro"/>
</dbReference>
<evidence type="ECO:0000256" key="4">
    <source>
        <dbReference type="ARBA" id="ARBA00022679"/>
    </source>
</evidence>
<dbReference type="GO" id="GO:0005524">
    <property type="term" value="F:ATP binding"/>
    <property type="evidence" value="ECO:0007669"/>
    <property type="project" value="UniProtKB-KW"/>
</dbReference>
<dbReference type="InterPro" id="IPR003661">
    <property type="entry name" value="HisK_dim/P_dom"/>
</dbReference>
<dbReference type="FunFam" id="3.30.565.10:FF:000010">
    <property type="entry name" value="Sensor histidine kinase RcsC"/>
    <property type="match status" value="1"/>
</dbReference>
<dbReference type="InterPro" id="IPR001789">
    <property type="entry name" value="Sig_transdc_resp-reg_receiver"/>
</dbReference>
<dbReference type="CDD" id="cd17546">
    <property type="entry name" value="REC_hyHK_CKI1_RcsC-like"/>
    <property type="match status" value="1"/>
</dbReference>
<dbReference type="Gene3D" id="3.30.565.10">
    <property type="entry name" value="Histidine kinase-like ATPase, C-terminal domain"/>
    <property type="match status" value="1"/>
</dbReference>
<dbReference type="InterPro" id="IPR011006">
    <property type="entry name" value="CheY-like_superfamily"/>
</dbReference>
<evidence type="ECO:0000256" key="12">
    <source>
        <dbReference type="SAM" id="Phobius"/>
    </source>
</evidence>
<organism evidence="15 16">
    <name type="scientific">Pelagimonas phthalicica</name>
    <dbReference type="NCBI Taxonomy" id="1037362"/>
    <lineage>
        <taxon>Bacteria</taxon>
        <taxon>Pseudomonadati</taxon>
        <taxon>Pseudomonadota</taxon>
        <taxon>Alphaproteobacteria</taxon>
        <taxon>Rhodobacterales</taxon>
        <taxon>Roseobacteraceae</taxon>
        <taxon>Pelagimonas</taxon>
    </lineage>
</organism>
<dbReference type="SUPFAM" id="SSF55874">
    <property type="entry name" value="ATPase domain of HSP90 chaperone/DNA topoisomerase II/histidine kinase"/>
    <property type="match status" value="1"/>
</dbReference>
<keyword evidence="4 15" id="KW-0808">Transferase</keyword>
<dbReference type="SUPFAM" id="SSF52172">
    <property type="entry name" value="CheY-like"/>
    <property type="match status" value="2"/>
</dbReference>
<feature type="domain" description="Response regulatory" evidence="14">
    <location>
        <begin position="619"/>
        <end position="738"/>
    </location>
</feature>
<evidence type="ECO:0000256" key="2">
    <source>
        <dbReference type="ARBA" id="ARBA00012438"/>
    </source>
</evidence>
<dbReference type="SUPFAM" id="SSF47384">
    <property type="entry name" value="Homodimeric domain of signal transducing histidine kinase"/>
    <property type="match status" value="1"/>
</dbReference>
<keyword evidence="12" id="KW-1133">Transmembrane helix</keyword>
<dbReference type="RefSeq" id="WP_099241940.1">
    <property type="nucleotide sequence ID" value="NZ_FXXP01000001.1"/>
</dbReference>
<evidence type="ECO:0000259" key="13">
    <source>
        <dbReference type="PROSITE" id="PS50109"/>
    </source>
</evidence>
<dbReference type="EMBL" id="FXXP01000001">
    <property type="protein sequence ID" value="SMX26235.1"/>
    <property type="molecule type" value="Genomic_DNA"/>
</dbReference>
<dbReference type="EC" id="2.7.13.3" evidence="2"/>
<evidence type="ECO:0000313" key="15">
    <source>
        <dbReference type="EMBL" id="SMX26235.1"/>
    </source>
</evidence>
<keyword evidence="3 11" id="KW-0597">Phosphoprotein</keyword>
<evidence type="ECO:0000256" key="1">
    <source>
        <dbReference type="ARBA" id="ARBA00000085"/>
    </source>
</evidence>
<evidence type="ECO:0000256" key="9">
    <source>
        <dbReference type="ARBA" id="ARBA00064003"/>
    </source>
</evidence>
<dbReference type="Gene3D" id="3.40.50.2300">
    <property type="match status" value="2"/>
</dbReference>
<evidence type="ECO:0000259" key="14">
    <source>
        <dbReference type="PROSITE" id="PS50110"/>
    </source>
</evidence>
<dbReference type="Proteomes" id="UP000225972">
    <property type="component" value="Unassembled WGS sequence"/>
</dbReference>
<dbReference type="Gene3D" id="1.10.287.130">
    <property type="match status" value="1"/>
</dbReference>
<feature type="modified residue" description="4-aspartylphosphate" evidence="11">
    <location>
        <position position="668"/>
    </location>
</feature>
<feature type="transmembrane region" description="Helical" evidence="12">
    <location>
        <begin position="181"/>
        <end position="204"/>
    </location>
</feature>
<dbReference type="SMART" id="SM00448">
    <property type="entry name" value="REC"/>
    <property type="match status" value="2"/>
</dbReference>
<dbReference type="InterPro" id="IPR005467">
    <property type="entry name" value="His_kinase_dom"/>
</dbReference>
<gene>
    <name evidence="15" type="primary">barA_1</name>
    <name evidence="15" type="ORF">TRP8649_00308</name>
</gene>
<evidence type="ECO:0000256" key="3">
    <source>
        <dbReference type="ARBA" id="ARBA00022553"/>
    </source>
</evidence>
<evidence type="ECO:0000313" key="16">
    <source>
        <dbReference type="Proteomes" id="UP000225972"/>
    </source>
</evidence>
<dbReference type="PANTHER" id="PTHR45339:SF1">
    <property type="entry name" value="HYBRID SIGNAL TRANSDUCTION HISTIDINE KINASE J"/>
    <property type="match status" value="1"/>
</dbReference>
<dbReference type="Pfam" id="PF00072">
    <property type="entry name" value="Response_reg"/>
    <property type="match status" value="2"/>
</dbReference>
<dbReference type="PANTHER" id="PTHR45339">
    <property type="entry name" value="HYBRID SIGNAL TRANSDUCTION HISTIDINE KINASE J"/>
    <property type="match status" value="1"/>
</dbReference>
<feature type="domain" description="Response regulatory" evidence="14">
    <location>
        <begin position="473"/>
        <end position="594"/>
    </location>
</feature>
<dbReference type="InterPro" id="IPR003594">
    <property type="entry name" value="HATPase_dom"/>
</dbReference>
<feature type="modified residue" description="4-aspartylphosphate" evidence="11">
    <location>
        <position position="527"/>
    </location>
</feature>
<dbReference type="CDD" id="cd00082">
    <property type="entry name" value="HisKA"/>
    <property type="match status" value="1"/>
</dbReference>